<feature type="domain" description="BTB" evidence="3">
    <location>
        <begin position="8"/>
        <end position="79"/>
    </location>
</feature>
<dbReference type="PANTHER" id="PTHR24412:SF497">
    <property type="entry name" value="KELCH-LIKE PROTEIN 18"/>
    <property type="match status" value="1"/>
</dbReference>
<feature type="non-terminal residue" evidence="4">
    <location>
        <position position="200"/>
    </location>
</feature>
<protein>
    <recommendedName>
        <fullName evidence="3">BTB domain-containing protein</fullName>
    </recommendedName>
</protein>
<dbReference type="Pfam" id="PF07707">
    <property type="entry name" value="BACK"/>
    <property type="match status" value="1"/>
</dbReference>
<proteinExistence type="predicted"/>
<evidence type="ECO:0000259" key="3">
    <source>
        <dbReference type="PROSITE" id="PS50097"/>
    </source>
</evidence>
<evidence type="ECO:0000313" key="4">
    <source>
        <dbReference type="EMBL" id="GMR43107.1"/>
    </source>
</evidence>
<dbReference type="PROSITE" id="PS50097">
    <property type="entry name" value="BTB"/>
    <property type="match status" value="1"/>
</dbReference>
<comment type="caution">
    <text evidence="4">The sequence shown here is derived from an EMBL/GenBank/DDBJ whole genome shotgun (WGS) entry which is preliminary data.</text>
</comment>
<dbReference type="InterPro" id="IPR011333">
    <property type="entry name" value="SKP1/BTB/POZ_sf"/>
</dbReference>
<evidence type="ECO:0000256" key="2">
    <source>
        <dbReference type="ARBA" id="ARBA00022737"/>
    </source>
</evidence>
<evidence type="ECO:0000313" key="5">
    <source>
        <dbReference type="Proteomes" id="UP001328107"/>
    </source>
</evidence>
<dbReference type="AlphaFoldDB" id="A0AAN4ZRI0"/>
<dbReference type="Proteomes" id="UP001328107">
    <property type="component" value="Unassembled WGS sequence"/>
</dbReference>
<feature type="non-terminal residue" evidence="4">
    <location>
        <position position="1"/>
    </location>
</feature>
<evidence type="ECO:0000256" key="1">
    <source>
        <dbReference type="ARBA" id="ARBA00022441"/>
    </source>
</evidence>
<dbReference type="EMBL" id="BTRK01000003">
    <property type="protein sequence ID" value="GMR43107.1"/>
    <property type="molecule type" value="Genomic_DNA"/>
</dbReference>
<keyword evidence="5" id="KW-1185">Reference proteome</keyword>
<sequence>HHKDRNTGDVTIKIEGKIFKVHKDILIDRIPFFRGLFNSNMLECTQEEIDLTPPFSELDYSAFDLLLNYAYTGLLIMSFSNVQNLMMGANFLNMESVVEECIQFIKRHLDIDVALPFLFFCRSIGYNEVDDYVLRFFDKNFVPISYTAEFLELLFEDLRTFLQRDNLNVDHEKQASLYNDGKRNIYKKNRNNKKTSKDVN</sequence>
<accession>A0AAN4ZRI0</accession>
<dbReference type="PANTHER" id="PTHR24412">
    <property type="entry name" value="KELCH PROTEIN"/>
    <property type="match status" value="1"/>
</dbReference>
<dbReference type="SMART" id="SM00225">
    <property type="entry name" value="BTB"/>
    <property type="match status" value="1"/>
</dbReference>
<keyword evidence="1" id="KW-0880">Kelch repeat</keyword>
<gene>
    <name evidence="4" type="ORF">PMAYCL1PPCAC_13302</name>
</gene>
<dbReference type="Gene3D" id="3.30.710.10">
    <property type="entry name" value="Potassium Channel Kv1.1, Chain A"/>
    <property type="match status" value="1"/>
</dbReference>
<dbReference type="InterPro" id="IPR011705">
    <property type="entry name" value="BACK"/>
</dbReference>
<dbReference type="Gene3D" id="1.25.40.420">
    <property type="match status" value="1"/>
</dbReference>
<dbReference type="Pfam" id="PF00651">
    <property type="entry name" value="BTB"/>
    <property type="match status" value="1"/>
</dbReference>
<reference evidence="5" key="1">
    <citation type="submission" date="2022-10" db="EMBL/GenBank/DDBJ databases">
        <title>Genome assembly of Pristionchus species.</title>
        <authorList>
            <person name="Yoshida K."/>
            <person name="Sommer R.J."/>
        </authorList>
    </citation>
    <scope>NUCLEOTIDE SEQUENCE [LARGE SCALE GENOMIC DNA]</scope>
    <source>
        <strain evidence="5">RS5460</strain>
    </source>
</reference>
<dbReference type="InterPro" id="IPR000210">
    <property type="entry name" value="BTB/POZ_dom"/>
</dbReference>
<dbReference type="SUPFAM" id="SSF54695">
    <property type="entry name" value="POZ domain"/>
    <property type="match status" value="1"/>
</dbReference>
<name>A0AAN4ZRI0_9BILA</name>
<organism evidence="4 5">
    <name type="scientific">Pristionchus mayeri</name>
    <dbReference type="NCBI Taxonomy" id="1317129"/>
    <lineage>
        <taxon>Eukaryota</taxon>
        <taxon>Metazoa</taxon>
        <taxon>Ecdysozoa</taxon>
        <taxon>Nematoda</taxon>
        <taxon>Chromadorea</taxon>
        <taxon>Rhabditida</taxon>
        <taxon>Rhabditina</taxon>
        <taxon>Diplogasteromorpha</taxon>
        <taxon>Diplogasteroidea</taxon>
        <taxon>Neodiplogasteridae</taxon>
        <taxon>Pristionchus</taxon>
    </lineage>
</organism>
<keyword evidence="2" id="KW-0677">Repeat</keyword>